<dbReference type="EMBL" id="FMSP01000002">
    <property type="protein sequence ID" value="SCV67747.1"/>
    <property type="molecule type" value="Genomic_DNA"/>
</dbReference>
<evidence type="ECO:0000256" key="3">
    <source>
        <dbReference type="ARBA" id="ARBA00022670"/>
    </source>
</evidence>
<evidence type="ECO:0000256" key="5">
    <source>
        <dbReference type="ARBA" id="ARBA00022801"/>
    </source>
</evidence>
<gene>
    <name evidence="9" type="ORF">BQ2448_5358</name>
</gene>
<organism evidence="9 10">
    <name type="scientific">Microbotryum intermedium</name>
    <dbReference type="NCBI Taxonomy" id="269621"/>
    <lineage>
        <taxon>Eukaryota</taxon>
        <taxon>Fungi</taxon>
        <taxon>Dikarya</taxon>
        <taxon>Basidiomycota</taxon>
        <taxon>Pucciniomycotina</taxon>
        <taxon>Microbotryomycetes</taxon>
        <taxon>Microbotryales</taxon>
        <taxon>Microbotryaceae</taxon>
        <taxon>Microbotryum</taxon>
    </lineage>
</organism>
<dbReference type="InterPro" id="IPR018202">
    <property type="entry name" value="Ser_caboxypep_ser_AS"/>
</dbReference>
<accession>A0A238F3Y8</accession>
<dbReference type="AlphaFoldDB" id="A0A238F3Y8"/>
<dbReference type="PANTHER" id="PTHR11802:SF113">
    <property type="entry name" value="SERINE CARBOXYPEPTIDASE CTSA-4.1"/>
    <property type="match status" value="1"/>
</dbReference>
<protein>
    <recommendedName>
        <fullName evidence="7">Carboxypeptidase</fullName>
        <ecNumber evidence="7">3.4.16.-</ecNumber>
    </recommendedName>
</protein>
<evidence type="ECO:0000256" key="8">
    <source>
        <dbReference type="SAM" id="MobiDB-lite"/>
    </source>
</evidence>
<dbReference type="Gene3D" id="1.10.287.410">
    <property type="match status" value="1"/>
</dbReference>
<keyword evidence="10" id="KW-1185">Reference proteome</keyword>
<dbReference type="EC" id="3.4.16.-" evidence="7"/>
<feature type="region of interest" description="Disordered" evidence="8">
    <location>
        <begin position="45"/>
        <end position="65"/>
    </location>
</feature>
<keyword evidence="3 7" id="KW-0645">Protease</keyword>
<dbReference type="OrthoDB" id="443318at2759"/>
<dbReference type="GO" id="GO:0006508">
    <property type="term" value="P:proteolysis"/>
    <property type="evidence" value="ECO:0007669"/>
    <property type="project" value="UniProtKB-KW"/>
</dbReference>
<name>A0A238F3Y8_9BASI</name>
<evidence type="ECO:0000256" key="6">
    <source>
        <dbReference type="ARBA" id="ARBA00023180"/>
    </source>
</evidence>
<dbReference type="PRINTS" id="PR00724">
    <property type="entry name" value="CRBOXYPTASEC"/>
</dbReference>
<dbReference type="Gene3D" id="3.40.50.1820">
    <property type="entry name" value="alpha/beta hydrolase"/>
    <property type="match status" value="2"/>
</dbReference>
<reference evidence="10" key="1">
    <citation type="submission" date="2016-09" db="EMBL/GenBank/DDBJ databases">
        <authorList>
            <person name="Jeantristanb JTB J.-T."/>
            <person name="Ricardo R."/>
        </authorList>
    </citation>
    <scope>NUCLEOTIDE SEQUENCE [LARGE SCALE GENOMIC DNA]</scope>
</reference>
<keyword evidence="2 7" id="KW-0121">Carboxypeptidase</keyword>
<dbReference type="GO" id="GO:0004185">
    <property type="term" value="F:serine-type carboxypeptidase activity"/>
    <property type="evidence" value="ECO:0007669"/>
    <property type="project" value="UniProtKB-UniRule"/>
</dbReference>
<keyword evidence="5 7" id="KW-0378">Hydrolase</keyword>
<dbReference type="PANTHER" id="PTHR11802">
    <property type="entry name" value="SERINE PROTEASE FAMILY S10 SERINE CARBOXYPEPTIDASE"/>
    <property type="match status" value="1"/>
</dbReference>
<evidence type="ECO:0000256" key="2">
    <source>
        <dbReference type="ARBA" id="ARBA00022645"/>
    </source>
</evidence>
<dbReference type="InterPro" id="IPR001563">
    <property type="entry name" value="Peptidase_S10"/>
</dbReference>
<dbReference type="GO" id="GO:0000324">
    <property type="term" value="C:fungal-type vacuole"/>
    <property type="evidence" value="ECO:0007669"/>
    <property type="project" value="TreeGrafter"/>
</dbReference>
<proteinExistence type="inferred from homology"/>
<dbReference type="InterPro" id="IPR029058">
    <property type="entry name" value="AB_hydrolase_fold"/>
</dbReference>
<dbReference type="Pfam" id="PF00450">
    <property type="entry name" value="Peptidase_S10"/>
    <property type="match status" value="2"/>
</dbReference>
<dbReference type="Proteomes" id="UP000198372">
    <property type="component" value="Unassembled WGS sequence"/>
</dbReference>
<evidence type="ECO:0000256" key="7">
    <source>
        <dbReference type="RuleBase" id="RU361156"/>
    </source>
</evidence>
<sequence>MDRLCPVMERLVSPAPPFTAVDRTEGVTDRRATCVVGADQKGPWGQHTEGISARSSVPRLESSELTRGPPALLGIDEMVAHPDFPNHSVRLKQSKIATNEARALVGQLCDDTAKTYSGYLDIGEHKQLFLFFSESRSAAPTQDPLVLWLQGGPGCSSSSGFLMELGPCTIENEGKSTIRNQYSWTEKANIVFLDSPIETGFSRGEKLLSNSQEVAEDLYAFIQLFYRKFPELSKNKFHIAGESYAGIYIPNAASIILHKNKLLNGANSNAVKVPLVSMVIGNGITDPYYQYGSYHDFLCGGGGRKPNLDNKACAALKPVITKCQKRVSTCYKHPSPTACSTAEHVCDRLDGEPEIAPLSLDRSPSAPADVLLTSTSLEDPVYFLGLNPYDITKTCDRLPSKDGPYCYREIMWIERYLNQSSIKAELGVEPTANFQTCNYKVYQLFAAQGDIMRNAAALIPELLEEGIKMLIYVGTCSYDGRVIPKPLFAGGSLMLLTPASPLTQCNYIGNLEWTVALRWSGQANYKQAKLYDFKMPNGHVAGLTKTYKTMTYLRVYKAGHMVPHDKPAEALEMITRWLDGAAL</sequence>
<evidence type="ECO:0000313" key="9">
    <source>
        <dbReference type="EMBL" id="SCV67747.1"/>
    </source>
</evidence>
<dbReference type="PROSITE" id="PS00131">
    <property type="entry name" value="CARBOXYPEPT_SER_SER"/>
    <property type="match status" value="1"/>
</dbReference>
<dbReference type="SUPFAM" id="SSF53474">
    <property type="entry name" value="alpha/beta-Hydrolases"/>
    <property type="match status" value="1"/>
</dbReference>
<comment type="similarity">
    <text evidence="1 7">Belongs to the peptidase S10 family.</text>
</comment>
<evidence type="ECO:0000256" key="4">
    <source>
        <dbReference type="ARBA" id="ARBA00022729"/>
    </source>
</evidence>
<keyword evidence="4" id="KW-0732">Signal</keyword>
<dbReference type="STRING" id="269621.A0A238F3Y8"/>
<keyword evidence="6" id="KW-0325">Glycoprotein</keyword>
<evidence type="ECO:0000256" key="1">
    <source>
        <dbReference type="ARBA" id="ARBA00009431"/>
    </source>
</evidence>
<evidence type="ECO:0000313" key="10">
    <source>
        <dbReference type="Proteomes" id="UP000198372"/>
    </source>
</evidence>